<comment type="catalytic activity">
    <reaction evidence="5">
        <text>1-O-hexadecyl-2-acetyl-sn-glycero-3-phosphocholine + H2O = 1-O-hexadecyl-sn-glycero-3-phosphocholine + acetate + H(+)</text>
        <dbReference type="Rhea" id="RHEA:40479"/>
        <dbReference type="ChEBI" id="CHEBI:15377"/>
        <dbReference type="ChEBI" id="CHEBI:15378"/>
        <dbReference type="ChEBI" id="CHEBI:30089"/>
        <dbReference type="ChEBI" id="CHEBI:44811"/>
        <dbReference type="ChEBI" id="CHEBI:64496"/>
    </reaction>
    <physiologicalReaction direction="left-to-right" evidence="5">
        <dbReference type="Rhea" id="RHEA:40480"/>
    </physiologicalReaction>
</comment>
<dbReference type="GO" id="GO:0062234">
    <property type="term" value="P:platelet activating factor catabolic process"/>
    <property type="evidence" value="ECO:0007669"/>
    <property type="project" value="Ensembl"/>
</dbReference>
<dbReference type="Gene3D" id="3.40.50.1820">
    <property type="entry name" value="alpha/beta hydrolase"/>
    <property type="match status" value="1"/>
</dbReference>
<dbReference type="GO" id="GO:0034374">
    <property type="term" value="P:low-density lipoprotein particle remodeling"/>
    <property type="evidence" value="ECO:0007669"/>
    <property type="project" value="Ensembl"/>
</dbReference>
<evidence type="ECO:0000313" key="9">
    <source>
        <dbReference type="Proteomes" id="UP000008912"/>
    </source>
</evidence>
<dbReference type="GO" id="GO:0034362">
    <property type="term" value="C:low-density lipoprotein particle"/>
    <property type="evidence" value="ECO:0007669"/>
    <property type="project" value="Ensembl"/>
</dbReference>
<dbReference type="AlphaFoldDB" id="A0A7N5JQH0"/>
<dbReference type="PANTHER" id="PTHR10272:SF12">
    <property type="entry name" value="PLATELET-ACTIVATING FACTOR ACETYLHYDROLASE"/>
    <property type="match status" value="1"/>
</dbReference>
<sequence length="632" mass="70165">MECEKRNREAQPPPQTRVGPPRGVLSERGMVRGAGPRALGRVLSAPERAGVPSTSACGRPVAARSSPSLLPPRRGRQRAEPTRSPPARSAPAVTAAARGPHHWRRGAVRVRRAPDRGPWFRRAAHRSTRKVTLKPLSACKMLPPKLHALFCLCSCLALVHPIDWQDLNPVAHIRSSAWANKLQALMAAASVGQSKIPKGNGPYSVGCTDLMFDYTKKGTFLRLYYPSQEDEHHSDTLWIPNKEYFFGLSKYLGTHWLMGKILSLFFGSMTTPADWNSPLRTGEKYPLIVFSHGLGAFRTIYSAIGIDLASHGFIVAAVEHRDGSASATYYFQDQSAAEIGNKSWLYLKSLKSEDEEMPVRNEQVQIRAKECSQALDLILDMDGGKPVKNVLDLEFDVEQLKPAPPSPASVLLDVLSPWPDTVFSLSLAYSSTQVRHRLLQEAFLDRSATPGMDSIDRNKIAVIGHSFGGATVIQTLSEDQRFRCGIALDAWMFPLDDEIYSRIPQPLFFINSERFQYPANIKRMEKSYLPGKERNMITIRGSVHQNFADFTFATGKIVGYIFTLKGDIDSNVALDLSNKASLAFLQKHLGLQKDFDQWDSLIEGDDDNLIPGTNINITSQHVTLQNSTGTEQ</sequence>
<dbReference type="GO" id="GO:0034638">
    <property type="term" value="P:phosphatidylcholine catabolic process"/>
    <property type="evidence" value="ECO:0007669"/>
    <property type="project" value="Ensembl"/>
</dbReference>
<dbReference type="InParanoid" id="A0A7N5JQH0"/>
<reference evidence="8 9" key="1">
    <citation type="journal article" date="2010" name="Nature">
        <title>The sequence and de novo assembly of the giant panda genome.</title>
        <authorList>
            <person name="Li R."/>
            <person name="Fan W."/>
            <person name="Tian G."/>
            <person name="Zhu H."/>
            <person name="He L."/>
            <person name="Cai J."/>
            <person name="Huang Q."/>
            <person name="Cai Q."/>
            <person name="Li B."/>
            <person name="Bai Y."/>
            <person name="Zhang Z."/>
            <person name="Zhang Y."/>
            <person name="Wang W."/>
            <person name="Li J."/>
            <person name="Wei F."/>
            <person name="Li H."/>
            <person name="Jian M."/>
            <person name="Li J."/>
            <person name="Zhang Z."/>
            <person name="Nielsen R."/>
            <person name="Li D."/>
            <person name="Gu W."/>
            <person name="Yang Z."/>
            <person name="Xuan Z."/>
            <person name="Ryder O.A."/>
            <person name="Leung F.C."/>
            <person name="Zhou Y."/>
            <person name="Cao J."/>
            <person name="Sun X."/>
            <person name="Fu Y."/>
            <person name="Fang X."/>
            <person name="Guo X."/>
            <person name="Wang B."/>
            <person name="Hou R."/>
            <person name="Shen F."/>
            <person name="Mu B."/>
            <person name="Ni P."/>
            <person name="Lin R."/>
            <person name="Qian W."/>
            <person name="Wang G."/>
            <person name="Yu C."/>
            <person name="Nie W."/>
            <person name="Wang J."/>
            <person name="Wu Z."/>
            <person name="Liang H."/>
            <person name="Min J."/>
            <person name="Wu Q."/>
            <person name="Cheng S."/>
            <person name="Ruan J."/>
            <person name="Wang M."/>
            <person name="Shi Z."/>
            <person name="Wen M."/>
            <person name="Liu B."/>
            <person name="Ren X."/>
            <person name="Zheng H."/>
            <person name="Dong D."/>
            <person name="Cook K."/>
            <person name="Shan G."/>
            <person name="Zhang H."/>
            <person name="Kosiol C."/>
            <person name="Xie X."/>
            <person name="Lu Z."/>
            <person name="Zheng H."/>
            <person name="Li Y."/>
            <person name="Steiner C.C."/>
            <person name="Lam T.T."/>
            <person name="Lin S."/>
            <person name="Zhang Q."/>
            <person name="Li G."/>
            <person name="Tian J."/>
            <person name="Gong T."/>
            <person name="Liu H."/>
            <person name="Zhang D."/>
            <person name="Fang L."/>
            <person name="Ye C."/>
            <person name="Zhang J."/>
            <person name="Hu W."/>
            <person name="Xu A."/>
            <person name="Ren Y."/>
            <person name="Zhang G."/>
            <person name="Bruford M.W."/>
            <person name="Li Q."/>
            <person name="Ma L."/>
            <person name="Guo Y."/>
            <person name="An N."/>
            <person name="Hu Y."/>
            <person name="Zheng Y."/>
            <person name="Shi Y."/>
            <person name="Li Z."/>
            <person name="Liu Q."/>
            <person name="Chen Y."/>
            <person name="Zhao J."/>
            <person name="Qu N."/>
            <person name="Zhao S."/>
            <person name="Tian F."/>
            <person name="Wang X."/>
            <person name="Wang H."/>
            <person name="Xu L."/>
            <person name="Liu X."/>
            <person name="Vinar T."/>
            <person name="Wang Y."/>
            <person name="Lam T.W."/>
            <person name="Yiu S.M."/>
            <person name="Liu S."/>
            <person name="Zhang H."/>
            <person name="Li D."/>
            <person name="Huang Y."/>
            <person name="Wang X."/>
            <person name="Yang G."/>
            <person name="Jiang Z."/>
            <person name="Wang J."/>
            <person name="Qin N."/>
            <person name="Li L."/>
            <person name="Li J."/>
            <person name="Bolund L."/>
            <person name="Kristiansen K."/>
            <person name="Wong G.K."/>
            <person name="Olson M."/>
            <person name="Zhang X."/>
            <person name="Li S."/>
            <person name="Yang H."/>
            <person name="Wang J."/>
            <person name="Wang J."/>
        </authorList>
    </citation>
    <scope>NUCLEOTIDE SEQUENCE [LARGE SCALE GENOMIC DNA]</scope>
</reference>
<reference evidence="8" key="2">
    <citation type="submission" date="2025-08" db="UniProtKB">
        <authorList>
            <consortium name="Ensembl"/>
        </authorList>
    </citation>
    <scope>IDENTIFICATION</scope>
</reference>
<name>A0A7N5JQH0_AILME</name>
<keyword evidence="2" id="KW-0378">Hydrolase</keyword>
<keyword evidence="9" id="KW-1185">Reference proteome</keyword>
<dbReference type="Ensembl" id="ENSAMET00000036729.1">
    <property type="protein sequence ID" value="ENSAMEP00000028743.1"/>
    <property type="gene ID" value="ENSAMEG00000001651.2"/>
</dbReference>
<reference evidence="8" key="3">
    <citation type="submission" date="2025-09" db="UniProtKB">
        <authorList>
            <consortium name="Ensembl"/>
        </authorList>
    </citation>
    <scope>IDENTIFICATION</scope>
</reference>
<keyword evidence="4" id="KW-0443">Lipid metabolism</keyword>
<feature type="compositionally biased region" description="Low complexity" evidence="7">
    <location>
        <begin position="85"/>
        <end position="98"/>
    </location>
</feature>
<comment type="catalytic activity">
    <reaction evidence="6">
        <text>a 1-O-alkyl-2-acetyl-sn-glycero-3-phosphocholine + H2O = a 1-O-alkyl-sn-glycero-3-phosphocholine + acetate + H(+)</text>
        <dbReference type="Rhea" id="RHEA:17777"/>
        <dbReference type="ChEBI" id="CHEBI:15377"/>
        <dbReference type="ChEBI" id="CHEBI:15378"/>
        <dbReference type="ChEBI" id="CHEBI:30089"/>
        <dbReference type="ChEBI" id="CHEBI:30909"/>
        <dbReference type="ChEBI" id="CHEBI:36707"/>
        <dbReference type="EC" id="3.1.1.47"/>
    </reaction>
    <physiologicalReaction direction="left-to-right" evidence="6">
        <dbReference type="Rhea" id="RHEA:17778"/>
    </physiologicalReaction>
</comment>
<dbReference type="GO" id="GO:0034364">
    <property type="term" value="C:high-density lipoprotein particle"/>
    <property type="evidence" value="ECO:0007669"/>
    <property type="project" value="Ensembl"/>
</dbReference>
<dbReference type="EC" id="3.1.1.47" evidence="1"/>
<accession>A0A7N5JQH0</accession>
<evidence type="ECO:0000256" key="2">
    <source>
        <dbReference type="ARBA" id="ARBA00022801"/>
    </source>
</evidence>
<evidence type="ECO:0000256" key="3">
    <source>
        <dbReference type="ARBA" id="ARBA00022963"/>
    </source>
</evidence>
<evidence type="ECO:0000256" key="6">
    <source>
        <dbReference type="ARBA" id="ARBA00048078"/>
    </source>
</evidence>
<dbReference type="Pfam" id="PF03403">
    <property type="entry name" value="PAF-AH_p_II"/>
    <property type="match status" value="2"/>
</dbReference>
<dbReference type="InterPro" id="IPR029058">
    <property type="entry name" value="AB_hydrolase_fold"/>
</dbReference>
<evidence type="ECO:0000256" key="5">
    <source>
        <dbReference type="ARBA" id="ARBA00023721"/>
    </source>
</evidence>
<dbReference type="GO" id="GO:0034441">
    <property type="term" value="P:plasma lipoprotein particle oxidation"/>
    <property type="evidence" value="ECO:0007669"/>
    <property type="project" value="Ensembl"/>
</dbReference>
<dbReference type="GeneTree" id="ENSGT00390000005233"/>
<dbReference type="GO" id="GO:0047499">
    <property type="term" value="F:calcium-independent phospholipase A2 activity"/>
    <property type="evidence" value="ECO:0007669"/>
    <property type="project" value="Ensembl"/>
</dbReference>
<feature type="region of interest" description="Disordered" evidence="7">
    <location>
        <begin position="1"/>
        <end position="104"/>
    </location>
</feature>
<gene>
    <name evidence="8" type="primary">PLA2G7</name>
</gene>
<dbReference type="Proteomes" id="UP000008912">
    <property type="component" value="Unassembled WGS sequence"/>
</dbReference>
<evidence type="ECO:0000256" key="4">
    <source>
        <dbReference type="ARBA" id="ARBA00023098"/>
    </source>
</evidence>
<dbReference type="GO" id="GO:0003847">
    <property type="term" value="F:1-alkyl-2-acetylglycerophosphocholine esterase activity"/>
    <property type="evidence" value="ECO:0007669"/>
    <property type="project" value="UniProtKB-EC"/>
</dbReference>
<dbReference type="PANTHER" id="PTHR10272">
    <property type="entry name" value="PLATELET-ACTIVATING FACTOR ACETYLHYDROLASE"/>
    <property type="match status" value="1"/>
</dbReference>
<dbReference type="GO" id="GO:0005543">
    <property type="term" value="F:phospholipid binding"/>
    <property type="evidence" value="ECO:0007669"/>
    <property type="project" value="Ensembl"/>
</dbReference>
<dbReference type="SUPFAM" id="SSF53474">
    <property type="entry name" value="alpha/beta-Hydrolases"/>
    <property type="match status" value="1"/>
</dbReference>
<dbReference type="GO" id="GO:0034440">
    <property type="term" value="P:lipid oxidation"/>
    <property type="evidence" value="ECO:0007669"/>
    <property type="project" value="Ensembl"/>
</dbReference>
<dbReference type="GO" id="GO:0090026">
    <property type="term" value="P:positive regulation of monocyte chemotaxis"/>
    <property type="evidence" value="ECO:0007669"/>
    <property type="project" value="Ensembl"/>
</dbReference>
<keyword evidence="3" id="KW-0442">Lipid degradation</keyword>
<proteinExistence type="predicted"/>
<dbReference type="FunFam" id="3.40.50.1820:FF:000062">
    <property type="entry name" value="Platelet-activating factor acetylhydrolase"/>
    <property type="match status" value="2"/>
</dbReference>
<evidence type="ECO:0000256" key="1">
    <source>
        <dbReference type="ARBA" id="ARBA00013201"/>
    </source>
</evidence>
<evidence type="ECO:0000313" key="8">
    <source>
        <dbReference type="Ensembl" id="ENSAMEP00000028743.1"/>
    </source>
</evidence>
<evidence type="ECO:0000256" key="7">
    <source>
        <dbReference type="SAM" id="MobiDB-lite"/>
    </source>
</evidence>
<protein>
    <recommendedName>
        <fullName evidence="1">1-alkyl-2-acetylglycerophosphocholine esterase</fullName>
        <ecNumber evidence="1">3.1.1.47</ecNumber>
    </recommendedName>
</protein>
<organism evidence="8 9">
    <name type="scientific">Ailuropoda melanoleuca</name>
    <name type="common">Giant panda</name>
    <dbReference type="NCBI Taxonomy" id="9646"/>
    <lineage>
        <taxon>Eukaryota</taxon>
        <taxon>Metazoa</taxon>
        <taxon>Chordata</taxon>
        <taxon>Craniata</taxon>
        <taxon>Vertebrata</taxon>
        <taxon>Euteleostomi</taxon>
        <taxon>Mammalia</taxon>
        <taxon>Eutheria</taxon>
        <taxon>Laurasiatheria</taxon>
        <taxon>Carnivora</taxon>
        <taxon>Caniformia</taxon>
        <taxon>Ursidae</taxon>
        <taxon>Ailuropoda</taxon>
    </lineage>
</organism>